<proteinExistence type="inferred from homology"/>
<comment type="caution">
    <text evidence="4">The sequence shown here is derived from an EMBL/GenBank/DDBJ whole genome shotgun (WGS) entry which is preliminary data.</text>
</comment>
<dbReference type="InterPro" id="IPR036663">
    <property type="entry name" value="Fumarylacetoacetase_C_sf"/>
</dbReference>
<dbReference type="Pfam" id="PF01557">
    <property type="entry name" value="FAA_hydrolase"/>
    <property type="match status" value="1"/>
</dbReference>
<dbReference type="Proteomes" id="UP001589587">
    <property type="component" value="Unassembled WGS sequence"/>
</dbReference>
<dbReference type="GO" id="GO:0016787">
    <property type="term" value="F:hydrolase activity"/>
    <property type="evidence" value="ECO:0007669"/>
    <property type="project" value="UniProtKB-KW"/>
</dbReference>
<keyword evidence="2" id="KW-0479">Metal-binding</keyword>
<dbReference type="PANTHER" id="PTHR42796">
    <property type="entry name" value="FUMARYLACETOACETATE HYDROLASE DOMAIN-CONTAINING PROTEIN 2A-RELATED"/>
    <property type="match status" value="1"/>
</dbReference>
<accession>A0ABV5XQX0</accession>
<evidence type="ECO:0000256" key="2">
    <source>
        <dbReference type="ARBA" id="ARBA00022723"/>
    </source>
</evidence>
<evidence type="ECO:0000259" key="3">
    <source>
        <dbReference type="Pfam" id="PF01557"/>
    </source>
</evidence>
<comment type="similarity">
    <text evidence="1">Belongs to the FAH family.</text>
</comment>
<keyword evidence="5" id="KW-1185">Reference proteome</keyword>
<gene>
    <name evidence="4" type="ORF">ACFFQ6_34545</name>
</gene>
<feature type="domain" description="Fumarylacetoacetase-like C-terminal" evidence="3">
    <location>
        <begin position="75"/>
        <end position="280"/>
    </location>
</feature>
<name>A0ABV5XQX0_9NOCA</name>
<evidence type="ECO:0000313" key="5">
    <source>
        <dbReference type="Proteomes" id="UP001589587"/>
    </source>
</evidence>
<dbReference type="EMBL" id="JBHMAS010000097">
    <property type="protein sequence ID" value="MFB9784824.1"/>
    <property type="molecule type" value="Genomic_DNA"/>
</dbReference>
<evidence type="ECO:0000313" key="4">
    <source>
        <dbReference type="EMBL" id="MFB9784824.1"/>
    </source>
</evidence>
<dbReference type="InterPro" id="IPR011234">
    <property type="entry name" value="Fumarylacetoacetase-like_C"/>
</dbReference>
<sequence length="289" mass="31068">MHLMRLGNPGTEIPVVRTDGRFYDLRSLTDDIDGPFLAGGGIDRAENLLARGDLPIIADADSMRIGPPIARPGAVLCIGQNYAAHAAESGNPPPETPVLFFKHPNTIVGPHDMVLIPPGARKVDWEVELAVVIGTRAAYLDSIDTALAHVAGYTISNDVSERDYQMQQSGGQWSKGKCCPTFNPLGPALVPARQIPDPQRLRLTSAINGQLRQDSNTSDMVFSVAHLVWHLSHYLTLEPGDIINTGTPAGVGLSGKFPYLDAGDRMALSIDRLGSQDTAVENYARAQTV</sequence>
<dbReference type="Gene3D" id="3.90.850.10">
    <property type="entry name" value="Fumarylacetoacetase-like, C-terminal domain"/>
    <property type="match status" value="1"/>
</dbReference>
<reference evidence="4 5" key="1">
    <citation type="submission" date="2024-09" db="EMBL/GenBank/DDBJ databases">
        <authorList>
            <person name="Sun Q."/>
            <person name="Mori K."/>
        </authorList>
    </citation>
    <scope>NUCLEOTIDE SEQUENCE [LARGE SCALE GENOMIC DNA]</scope>
    <source>
        <strain evidence="4 5">JCM 11411</strain>
    </source>
</reference>
<protein>
    <submittedName>
        <fullName evidence="4">Fumarylacetoacetate hydrolase family protein</fullName>
    </submittedName>
</protein>
<keyword evidence="4" id="KW-0378">Hydrolase</keyword>
<evidence type="ECO:0000256" key="1">
    <source>
        <dbReference type="ARBA" id="ARBA00010211"/>
    </source>
</evidence>
<dbReference type="InterPro" id="IPR051121">
    <property type="entry name" value="FAH"/>
</dbReference>
<dbReference type="SUPFAM" id="SSF56529">
    <property type="entry name" value="FAH"/>
    <property type="match status" value="1"/>
</dbReference>
<organism evidence="4 5">
    <name type="scientific">Rhodococcus baikonurensis</name>
    <dbReference type="NCBI Taxonomy" id="172041"/>
    <lineage>
        <taxon>Bacteria</taxon>
        <taxon>Bacillati</taxon>
        <taxon>Actinomycetota</taxon>
        <taxon>Actinomycetes</taxon>
        <taxon>Mycobacteriales</taxon>
        <taxon>Nocardiaceae</taxon>
        <taxon>Rhodococcus</taxon>
        <taxon>Rhodococcus erythropolis group</taxon>
    </lineage>
</organism>
<dbReference type="PANTHER" id="PTHR42796:SF4">
    <property type="entry name" value="FUMARYLACETOACETATE HYDROLASE DOMAIN-CONTAINING PROTEIN 2A"/>
    <property type="match status" value="1"/>
</dbReference>
<dbReference type="RefSeq" id="WP_366238539.1">
    <property type="nucleotide sequence ID" value="NZ_JBHMAS010000097.1"/>
</dbReference>